<dbReference type="EMBL" id="JBHZQA010000028">
    <property type="protein sequence ID" value="MFE3849494.1"/>
    <property type="molecule type" value="Genomic_DNA"/>
</dbReference>
<evidence type="ECO:0000313" key="2">
    <source>
        <dbReference type="Proteomes" id="UP001600039"/>
    </source>
</evidence>
<proteinExistence type="predicted"/>
<feature type="non-terminal residue" evidence="1">
    <location>
        <position position="1096"/>
    </location>
</feature>
<name>A0ABW6HR12_9FLAO</name>
<dbReference type="Pfam" id="PF13573">
    <property type="entry name" value="SprB"/>
    <property type="match status" value="14"/>
</dbReference>
<protein>
    <submittedName>
        <fullName evidence="1">SprB repeat-containing protein</fullName>
    </submittedName>
</protein>
<sequence>TWIVKDANGCIIQGSETIAQPTILVATDAHADVKCNGGTDGSVTVTFSGGTAPYMVNFNGAGFLAQASPKVYAGLTAGSYTWIVKDANGCIIQGSETIAQPTILVATDGHADVKCNGGTDGSVTVTFSGGTSPYMVNFNGAGYVAQASPKVYAGLTAGTYTWIVKDANGCIMEGSETIAQPTILVATDGHADVKCNGGTDGSVTVTFSGGTSPYMVNFNGAGFVAQTSPKVYAGLTAGSYTWIVKDANGCIMEGSETIAQPTILAATDAHADVKCNGGTDGSVTVTFSGGTAPYMVNFNGAGFLAQASPKVYAGLTAGSYTWIVKDANGCIMEGSETIAQPTILVATDGHADVKCNGGTDGSVTVTFSGGTSPYMVNFNGAGYVAQTSPKVYAGLTAGTYTWIVKDANGCIIQGSETIAQPTILVATDAHADVKCNGGTDGSVTVTFSGGTSPYMVNFNGAGYVAQTSPKVYAGLTAGTYTWIVKDANGCIMEGSETIAQPTILVATDGHADVKCNGGTDGSVTVTFSGGTSPYMVNFNGAGYVAQTSPKVYAGLIAGSYTWIVKDANGCIIQGSETIAQPTILVATDGHADVKCNGGTDGSVTVTFSGGTSPYMVNFNGAGYVAQTSPKVYAGLTAGTYTWIVKDANGCIMEGSETIAQPTILVATDAHADVKCNGGTDGSVTVTFSGGTSPYMVNFNGAGFLAQASPKVYTGLTAGTYTWIVKDANGCIMEGSETIAQPTILVATDAHADVKCNGGTDGSVTVTFSGGTSPYMVNFNGAGYVAQTSPKVYAGLIAGSYTWIVKDANGCIIQGSETIAQPTILVATDAHADVKCNGGTDGSVTVTFSGGTAPYMVNFNGAGYVAQTSPKVYAGLTAGTYTWIVKDANGCIMEGSETIAQPTILVATDGHADVKCNGGTDGSVTVTFSGGTSPYMVNFNGAGYVAQTSPKVYAGLTAGTYTWIVKDANGCIIQGSETIAQPTILVATDAHADVKCNGGTDGSVTVTFSGGTAPYMVNFNGAGYVAQTSPKVYAGLTAGTYTWIVKDANGCEQSGSETIAQPTILVATDAHADVKCNGGTDGSVTVTFSGGTSPYMV</sequence>
<evidence type="ECO:0000313" key="1">
    <source>
        <dbReference type="EMBL" id="MFE3849494.1"/>
    </source>
</evidence>
<dbReference type="InterPro" id="IPR025667">
    <property type="entry name" value="SprB_repeat"/>
</dbReference>
<dbReference type="Proteomes" id="UP001600039">
    <property type="component" value="Unassembled WGS sequence"/>
</dbReference>
<comment type="caution">
    <text evidence="1">The sequence shown here is derived from an EMBL/GenBank/DDBJ whole genome shotgun (WGS) entry which is preliminary data.</text>
</comment>
<accession>A0ABW6HR12</accession>
<reference evidence="1 2" key="1">
    <citation type="submission" date="2024-06" db="EMBL/GenBank/DDBJ databases">
        <title>Flavobacterium spp. isolated from glacier.</title>
        <authorList>
            <person name="Han D."/>
        </authorList>
    </citation>
    <scope>NUCLEOTIDE SEQUENCE [LARGE SCALE GENOMIC DNA]</scope>
    <source>
        <strain evidence="1 2">LB3P45</strain>
    </source>
</reference>
<keyword evidence="2" id="KW-1185">Reference proteome</keyword>
<dbReference type="RefSeq" id="WP_379859230.1">
    <property type="nucleotide sequence ID" value="NZ_JBHZQA010000028.1"/>
</dbReference>
<gene>
    <name evidence="1" type="ORF">ACFX5D_16175</name>
</gene>
<feature type="non-terminal residue" evidence="1">
    <location>
        <position position="1"/>
    </location>
</feature>
<organism evidence="1 2">
    <name type="scientific">Flavobacterium fructosi</name>
    <dbReference type="NCBI Taxonomy" id="3230416"/>
    <lineage>
        <taxon>Bacteria</taxon>
        <taxon>Pseudomonadati</taxon>
        <taxon>Bacteroidota</taxon>
        <taxon>Flavobacteriia</taxon>
        <taxon>Flavobacteriales</taxon>
        <taxon>Flavobacteriaceae</taxon>
        <taxon>Flavobacterium</taxon>
    </lineage>
</organism>